<protein>
    <submittedName>
        <fullName evidence="11">HAD-IC family P-type ATPase</fullName>
    </submittedName>
</protein>
<dbReference type="InterPro" id="IPR001757">
    <property type="entry name" value="P_typ_ATPase"/>
</dbReference>
<accession>A0A6N7ISV2</accession>
<dbReference type="Proteomes" id="UP000441717">
    <property type="component" value="Unassembled WGS sequence"/>
</dbReference>
<dbReference type="InterPro" id="IPR023214">
    <property type="entry name" value="HAD_sf"/>
</dbReference>
<evidence type="ECO:0000313" key="11">
    <source>
        <dbReference type="EMBL" id="MQL53154.1"/>
    </source>
</evidence>
<keyword evidence="8" id="KW-0472">Membrane</keyword>
<dbReference type="Pfam" id="PF00122">
    <property type="entry name" value="E1-E2_ATPase"/>
    <property type="match status" value="1"/>
</dbReference>
<dbReference type="SMART" id="SM00831">
    <property type="entry name" value="Cation_ATPase_N"/>
    <property type="match status" value="1"/>
</dbReference>
<dbReference type="Pfam" id="PF13246">
    <property type="entry name" value="Cation_ATPase"/>
    <property type="match status" value="1"/>
</dbReference>
<feature type="domain" description="Cation-transporting P-type ATPase N-terminal" evidence="10">
    <location>
        <begin position="674"/>
        <end position="747"/>
    </location>
</feature>
<dbReference type="GO" id="GO:0016887">
    <property type="term" value="F:ATP hydrolysis activity"/>
    <property type="evidence" value="ECO:0007669"/>
    <property type="project" value="InterPro"/>
</dbReference>
<organism evidence="11 12">
    <name type="scientific">Desulfofundulus thermobenzoicus</name>
    <dbReference type="NCBI Taxonomy" id="29376"/>
    <lineage>
        <taxon>Bacteria</taxon>
        <taxon>Bacillati</taxon>
        <taxon>Bacillota</taxon>
        <taxon>Clostridia</taxon>
        <taxon>Eubacteriales</taxon>
        <taxon>Peptococcaceae</taxon>
        <taxon>Desulfofundulus</taxon>
    </lineage>
</organism>
<dbReference type="InterPro" id="IPR004014">
    <property type="entry name" value="ATPase_P-typ_cation-transptr_N"/>
</dbReference>
<proteinExistence type="inferred from homology"/>
<dbReference type="InterPro" id="IPR008250">
    <property type="entry name" value="ATPase_P-typ_transduc_dom_A_sf"/>
</dbReference>
<dbReference type="Pfam" id="PF00690">
    <property type="entry name" value="Cation_ATPase_N"/>
    <property type="match status" value="1"/>
</dbReference>
<evidence type="ECO:0000256" key="2">
    <source>
        <dbReference type="ARBA" id="ARBA00005675"/>
    </source>
</evidence>
<evidence type="ECO:0000256" key="4">
    <source>
        <dbReference type="ARBA" id="ARBA00022741"/>
    </source>
</evidence>
<dbReference type="InterPro" id="IPR036412">
    <property type="entry name" value="HAD-like_sf"/>
</dbReference>
<dbReference type="SFLD" id="SFLDF00027">
    <property type="entry name" value="p-type_atpase"/>
    <property type="match status" value="1"/>
</dbReference>
<dbReference type="SUPFAM" id="SSF81665">
    <property type="entry name" value="Calcium ATPase, transmembrane domain M"/>
    <property type="match status" value="1"/>
</dbReference>
<evidence type="ECO:0000256" key="8">
    <source>
        <dbReference type="ARBA" id="ARBA00023136"/>
    </source>
</evidence>
<comment type="subcellular location">
    <subcellularLocation>
        <location evidence="1">Membrane</location>
        <topology evidence="1">Multi-pass membrane protein</topology>
    </subcellularLocation>
</comment>
<dbReference type="NCBIfam" id="TIGR01494">
    <property type="entry name" value="ATPase_P-type"/>
    <property type="match status" value="2"/>
</dbReference>
<dbReference type="InterPro" id="IPR006068">
    <property type="entry name" value="ATPase_P-typ_cation-transptr_C"/>
</dbReference>
<evidence type="ECO:0000256" key="1">
    <source>
        <dbReference type="ARBA" id="ARBA00004141"/>
    </source>
</evidence>
<keyword evidence="3" id="KW-0812">Transmembrane</keyword>
<dbReference type="Gene3D" id="3.40.50.1000">
    <property type="entry name" value="HAD superfamily/HAD-like"/>
    <property type="match status" value="2"/>
</dbReference>
<feature type="region of interest" description="Disordered" evidence="9">
    <location>
        <begin position="223"/>
        <end position="244"/>
    </location>
</feature>
<evidence type="ECO:0000256" key="6">
    <source>
        <dbReference type="ARBA" id="ARBA00022967"/>
    </source>
</evidence>
<name>A0A6N7ISV2_9FIRM</name>
<gene>
    <name evidence="11" type="ORF">GFC01_12985</name>
</gene>
<dbReference type="PROSITE" id="PS00154">
    <property type="entry name" value="ATPASE_E1_E2"/>
    <property type="match status" value="1"/>
</dbReference>
<dbReference type="InterPro" id="IPR059000">
    <property type="entry name" value="ATPase_P-type_domA"/>
</dbReference>
<keyword evidence="7" id="KW-1133">Transmembrane helix</keyword>
<dbReference type="SUPFAM" id="SSF81653">
    <property type="entry name" value="Calcium ATPase, transduction domain A"/>
    <property type="match status" value="1"/>
</dbReference>
<dbReference type="SUPFAM" id="SSF56784">
    <property type="entry name" value="HAD-like"/>
    <property type="match status" value="2"/>
</dbReference>
<keyword evidence="5" id="KW-0067">ATP-binding</keyword>
<keyword evidence="4" id="KW-0547">Nucleotide-binding</keyword>
<feature type="compositionally biased region" description="Basic and acidic residues" evidence="9">
    <location>
        <begin position="643"/>
        <end position="654"/>
    </location>
</feature>
<dbReference type="Gene3D" id="1.20.1110.10">
    <property type="entry name" value="Calcium-transporting ATPase, transmembrane domain"/>
    <property type="match status" value="1"/>
</dbReference>
<feature type="compositionally biased region" description="Gly residues" evidence="9">
    <location>
        <begin position="627"/>
        <end position="638"/>
    </location>
</feature>
<dbReference type="PROSITE" id="PS01229">
    <property type="entry name" value="COF_2"/>
    <property type="match status" value="1"/>
</dbReference>
<dbReference type="InterPro" id="IPR023299">
    <property type="entry name" value="ATPase_P-typ_cyto_dom_N"/>
</dbReference>
<keyword evidence="12" id="KW-1185">Reference proteome</keyword>
<evidence type="ECO:0000259" key="10">
    <source>
        <dbReference type="SMART" id="SM00831"/>
    </source>
</evidence>
<dbReference type="EMBL" id="WHYR01000040">
    <property type="protein sequence ID" value="MQL53154.1"/>
    <property type="molecule type" value="Genomic_DNA"/>
</dbReference>
<evidence type="ECO:0000313" key="12">
    <source>
        <dbReference type="Proteomes" id="UP000441717"/>
    </source>
</evidence>
<dbReference type="Pfam" id="PF00689">
    <property type="entry name" value="Cation_ATPase_C"/>
    <property type="match status" value="1"/>
</dbReference>
<feature type="region of interest" description="Disordered" evidence="9">
    <location>
        <begin position="621"/>
        <end position="666"/>
    </location>
</feature>
<evidence type="ECO:0000256" key="3">
    <source>
        <dbReference type="ARBA" id="ARBA00022692"/>
    </source>
</evidence>
<feature type="compositionally biased region" description="Polar residues" evidence="9">
    <location>
        <begin position="235"/>
        <end position="244"/>
    </location>
</feature>
<evidence type="ECO:0000256" key="5">
    <source>
        <dbReference type="ARBA" id="ARBA00022840"/>
    </source>
</evidence>
<dbReference type="Pfam" id="PF08282">
    <property type="entry name" value="Hydrolase_3"/>
    <property type="match status" value="1"/>
</dbReference>
<dbReference type="GO" id="GO:0005524">
    <property type="term" value="F:ATP binding"/>
    <property type="evidence" value="ECO:0007669"/>
    <property type="project" value="UniProtKB-KW"/>
</dbReference>
<dbReference type="InterPro" id="IPR044492">
    <property type="entry name" value="P_typ_ATPase_HD_dom"/>
</dbReference>
<dbReference type="SUPFAM" id="SSF81660">
    <property type="entry name" value="Metal cation-transporting ATPase, ATP-binding domain N"/>
    <property type="match status" value="1"/>
</dbReference>
<dbReference type="InterPro" id="IPR023298">
    <property type="entry name" value="ATPase_P-typ_TM_dom_sf"/>
</dbReference>
<keyword evidence="6" id="KW-1278">Translocase</keyword>
<dbReference type="GO" id="GO:0016020">
    <property type="term" value="C:membrane"/>
    <property type="evidence" value="ECO:0007669"/>
    <property type="project" value="UniProtKB-SubCell"/>
</dbReference>
<evidence type="ECO:0000256" key="7">
    <source>
        <dbReference type="ARBA" id="ARBA00022989"/>
    </source>
</evidence>
<sequence>MSGMKDLHIVHFLPGRVRVAVPGLKRNPLLLDVLCRHLSRLPGVTAARGSTTTGRLLVHFQGGLAAGNVLGEIALCASHLRRVEISLPEIAATGATRPYRVEEPEDLPLKRQMANVILGGTALALVGAKRAWRGPSRLARSPGLFYLSAAATILSGYPLLKSGVQHLSARGRLNYDLLLGLLSMGTLLLRESVPGLLVVWLVNLNALIQSLILKRFQQVPGQEAGTDKPVRPWSPSCTGDSSSARRYGDRMLPVAFGLSALTGLVTGSFNRSLAMLLAASPGPAGLAAPTALSSGLALAARRGMGVSHPECLRLLSRVDVLVLHGDWGLTRGLQVTSLYPLAGHSRREILSRIATLFAAAGQPLAGLPVVVAGNLKVGKQPVEIISVDPGGVVGRVMEEEVAVGSRDYLAGRGYDLAAGLLKARRAGAVGEVPLFACVNGQPVAVLGTTLVVDEQARQLTGNLRARGIKRLVLTGGGEEDRYRPLAGELGLEIWPDLSTARGKELLLAAREKGEVVALAVASRKTGSPPPVDVLIAGGGTGVPGAQIILPAADMALLPPLFSLGLAVSLRERQNLQLVAGLNALGLALSSTGRLAPVAAAAYNNLISILVVLNACRLMAPGNPGKKGSAGGPGKGPGKWGRQTGKDRQNHREGENGGGEGITPVRKESSVLGNGWPHLELADVFARLQCSPEGLSSREARVRLERYGPNQLATVPPPGLLRRFLNQMKDFLVQALLGSSVLCLFMGEIADSLAILTILTVNALLGALQEQKAEGALQALKEMVVPTARVLRDGQWQRIPAHLLVPGDVILLEAGDGVPADARLIRVDSLEVVEAALTGESYPVAKDLSAPGDCVTLLDCHNMVFMGTVISRGRGVALVVSTGKGSELGKIAGLLAEGDNQVTPMQKSLATVGKKMLEVSLVVSGLVLLAGLFRGGSPMQMFLTGVSLAVAAIPEGLPAMVTAAMASGVHRLARANAVVRRLPAVENLGSATVICTDKTGTLTRNEQTVGMVYEAGGVWWQSTAGGYDPHRGTLVPLNESSPEGLDRLLKLLAAASLCSNARLVEKGGRWRVEGDPMEGAILAAAARVGLELEHLSRGYERVREIPFDSRRLRMTVICRYGNEDCYSFVKGAPDVILQLCGHYQGDGGVMPLDELSRRRFMRAVEKMAAGALRVLGVACRPLNGQAPGDNPEAEKELVFLGLLGLHDPPRPEVRAAIHRCRQAGIRVVMITGDHRETALAVGRELGLAGPAARVLTGAEIDAINDRQLAEALPEVSIFARMLPEHKLRLVRALKNRGELVAMIGDGVNDAPALKEASIGVAMGMSGTDVTRQAADLILTDDNFGTIVAAVEQGRGICLNVRRAVRYLLATNVGEVLLMFLAVLGGLPLPLLPIQLLWLNLLGDGLPALALGIDPPGPRVMQVKEYGFSRGMFDREFTSRVLSRGLAIGASSLGAYWWSVRHGGLAAARSVALSSLTLSQLVYALDCRRQGEDRVDTRNPFLNLSVMLSGTMLLAALYLPRARRIFHTVPLTFRQWDVVFLSTALTGILDYITRPLIAAFLPAGEKGCVQLEKSPDFPDHQVIKSQEQY</sequence>
<dbReference type="SFLD" id="SFLDS00003">
    <property type="entry name" value="Haloacid_Dehalogenase"/>
    <property type="match status" value="1"/>
</dbReference>
<dbReference type="OrthoDB" id="9760364at2"/>
<comment type="similarity">
    <text evidence="2">Belongs to the cation transport ATPase (P-type) (TC 3.A.3) family. Type IIA subfamily.</text>
</comment>
<reference evidence="11 12" key="1">
    <citation type="submission" date="2019-10" db="EMBL/GenBank/DDBJ databases">
        <title>Comparative genomics of sulfur disproportionating microorganisms.</title>
        <authorList>
            <person name="Ward L.M."/>
            <person name="Bertran E."/>
            <person name="Johnston D."/>
        </authorList>
    </citation>
    <scope>NUCLEOTIDE SEQUENCE [LARGE SCALE GENOMIC DNA]</scope>
    <source>
        <strain evidence="11 12">DSM 14055</strain>
    </source>
</reference>
<dbReference type="PRINTS" id="PR00120">
    <property type="entry name" value="HATPASE"/>
</dbReference>
<comment type="caution">
    <text evidence="11">The sequence shown here is derived from an EMBL/GenBank/DDBJ whole genome shotgun (WGS) entry which is preliminary data.</text>
</comment>
<dbReference type="InterPro" id="IPR018303">
    <property type="entry name" value="ATPase_P-typ_P_site"/>
</dbReference>
<dbReference type="Gene3D" id="3.40.1110.10">
    <property type="entry name" value="Calcium-transporting ATPase, cytoplasmic domain N"/>
    <property type="match status" value="2"/>
</dbReference>
<dbReference type="PANTHER" id="PTHR42861">
    <property type="entry name" value="CALCIUM-TRANSPORTING ATPASE"/>
    <property type="match status" value="1"/>
</dbReference>
<dbReference type="Gene3D" id="2.70.150.10">
    <property type="entry name" value="Calcium-transporting ATPase, cytoplasmic transduction domain A"/>
    <property type="match status" value="1"/>
</dbReference>
<dbReference type="FunFam" id="3.40.50.1000:FF:000028">
    <property type="entry name" value="Calcium-transporting P-type ATPase, putative"/>
    <property type="match status" value="1"/>
</dbReference>
<evidence type="ECO:0000256" key="9">
    <source>
        <dbReference type="SAM" id="MobiDB-lite"/>
    </source>
</evidence>
<dbReference type="PRINTS" id="PR00119">
    <property type="entry name" value="CATATPASE"/>
</dbReference>
<dbReference type="SFLD" id="SFLDG00002">
    <property type="entry name" value="C1.7:_P-type_atpase_like"/>
    <property type="match status" value="1"/>
</dbReference>